<comment type="caution">
    <text evidence="1">The sequence shown here is derived from an EMBL/GenBank/DDBJ whole genome shotgun (WGS) entry which is preliminary data.</text>
</comment>
<reference evidence="1" key="1">
    <citation type="journal article" date="2020" name="bioRxiv">
        <title>Chromosome-level reference genome of the European wasp spider Argiope bruennichi: a resource for studies on range expansion and evolutionary adaptation.</title>
        <authorList>
            <person name="Sheffer M.M."/>
            <person name="Hoppe A."/>
            <person name="Krehenwinkel H."/>
            <person name="Uhl G."/>
            <person name="Kuss A.W."/>
            <person name="Jensen L."/>
            <person name="Jensen C."/>
            <person name="Gillespie R.G."/>
            <person name="Hoff K.J."/>
            <person name="Prost S."/>
        </authorList>
    </citation>
    <scope>NUCLEOTIDE SEQUENCE</scope>
</reference>
<gene>
    <name evidence="1" type="ORF">HNY73_021321</name>
</gene>
<dbReference type="Proteomes" id="UP000807504">
    <property type="component" value="Unassembled WGS sequence"/>
</dbReference>
<organism evidence="1 2">
    <name type="scientific">Argiope bruennichi</name>
    <name type="common">Wasp spider</name>
    <name type="synonym">Aranea bruennichi</name>
    <dbReference type="NCBI Taxonomy" id="94029"/>
    <lineage>
        <taxon>Eukaryota</taxon>
        <taxon>Metazoa</taxon>
        <taxon>Ecdysozoa</taxon>
        <taxon>Arthropoda</taxon>
        <taxon>Chelicerata</taxon>
        <taxon>Arachnida</taxon>
        <taxon>Araneae</taxon>
        <taxon>Araneomorphae</taxon>
        <taxon>Entelegynae</taxon>
        <taxon>Araneoidea</taxon>
        <taxon>Araneidae</taxon>
        <taxon>Argiope</taxon>
    </lineage>
</organism>
<evidence type="ECO:0000313" key="1">
    <source>
        <dbReference type="EMBL" id="KAF8763106.1"/>
    </source>
</evidence>
<evidence type="ECO:0000313" key="2">
    <source>
        <dbReference type="Proteomes" id="UP000807504"/>
    </source>
</evidence>
<protein>
    <submittedName>
        <fullName evidence="1">Uncharacterized protein</fullName>
    </submittedName>
</protein>
<accession>A0A8T0DXX1</accession>
<sequence length="203" mass="22799">MSCLLLNEATDSEGEKGKRSFLPQSGDIAKFHDKPMPLPLYYQVIWIENHPGPSTRGPGLSGKFLGRERRDNSSWVGFWRRDSPSGIPNGFQSLLSMAHPTLRITLIGLLQFSANELSKCRIRCGYTQKVLSRVQEAVSRNYRRGPILLCDPLPRLVWQHTGTRDFPGKIQSHGASHGTSTAPNFSPDAIRWLDFIAARKNEI</sequence>
<dbReference type="AlphaFoldDB" id="A0A8T0DXX1"/>
<name>A0A8T0DXX1_ARGBR</name>
<dbReference type="EMBL" id="JABXBU010002231">
    <property type="protein sequence ID" value="KAF8763106.1"/>
    <property type="molecule type" value="Genomic_DNA"/>
</dbReference>
<proteinExistence type="predicted"/>
<reference evidence="1" key="2">
    <citation type="submission" date="2020-06" db="EMBL/GenBank/DDBJ databases">
        <authorList>
            <person name="Sheffer M."/>
        </authorList>
    </citation>
    <scope>NUCLEOTIDE SEQUENCE</scope>
</reference>
<keyword evidence="2" id="KW-1185">Reference proteome</keyword>